<dbReference type="InterPro" id="IPR001156">
    <property type="entry name" value="Transferrin-like_dom"/>
</dbReference>
<dbReference type="PANTHER" id="PTHR11485:SF57">
    <property type="entry name" value="TRANSFERRIN"/>
    <property type="match status" value="1"/>
</dbReference>
<dbReference type="STRING" id="7240.B4NUM4"/>
<proteinExistence type="predicted"/>
<sequence length="195" mass="22211">MMSPRKTHTWLPLAVAALLLFLGPQSSLAEEPIYRLCVPQIYLAECQQLLADPSEAGIRMECVAGRDRVDCLELIEQRKADVLATEPEDMYIAYHRKNEDYRVISEIRTQQDKDAAFRYEGIILVKKDSPIRTLQQLRGAKSCHTGFGRNVGYKIPITKLKNTHVLKVSADPQISATERELKSLSEFFTQSCLWL</sequence>
<dbReference type="AlphaFoldDB" id="B4NUM4"/>
<dbReference type="GO" id="GO:0005886">
    <property type="term" value="C:plasma membrane"/>
    <property type="evidence" value="ECO:0007669"/>
    <property type="project" value="TreeGrafter"/>
</dbReference>
<feature type="domain" description="Transferrin-like" evidence="2">
    <location>
        <begin position="34"/>
        <end position="195"/>
    </location>
</feature>
<reference evidence="3 4" key="1">
    <citation type="journal article" date="2007" name="Nature">
        <title>Evolution of genes and genomes on the Drosophila phylogeny.</title>
        <authorList>
            <consortium name="Drosophila 12 Genomes Consortium"/>
            <person name="Clark A.G."/>
            <person name="Eisen M.B."/>
            <person name="Smith D.R."/>
            <person name="Bergman C.M."/>
            <person name="Oliver B."/>
            <person name="Markow T.A."/>
            <person name="Kaufman T.C."/>
            <person name="Kellis M."/>
            <person name="Gelbart W."/>
            <person name="Iyer V.N."/>
            <person name="Pollard D.A."/>
            <person name="Sackton T.B."/>
            <person name="Larracuente A.M."/>
            <person name="Singh N.D."/>
            <person name="Abad J.P."/>
            <person name="Abt D.N."/>
            <person name="Adryan B."/>
            <person name="Aguade M."/>
            <person name="Akashi H."/>
            <person name="Anderson W.W."/>
            <person name="Aquadro C.F."/>
            <person name="Ardell D.H."/>
            <person name="Arguello R."/>
            <person name="Artieri C.G."/>
            <person name="Barbash D.A."/>
            <person name="Barker D."/>
            <person name="Barsanti P."/>
            <person name="Batterham P."/>
            <person name="Batzoglou S."/>
            <person name="Begun D."/>
            <person name="Bhutkar A."/>
            <person name="Blanco E."/>
            <person name="Bosak S.A."/>
            <person name="Bradley R.K."/>
            <person name="Brand A.D."/>
            <person name="Brent M.R."/>
            <person name="Brooks A.N."/>
            <person name="Brown R.H."/>
            <person name="Butlin R.K."/>
            <person name="Caggese C."/>
            <person name="Calvi B.R."/>
            <person name="Bernardo de Carvalho A."/>
            <person name="Caspi A."/>
            <person name="Castrezana S."/>
            <person name="Celniker S.E."/>
            <person name="Chang J.L."/>
            <person name="Chapple C."/>
            <person name="Chatterji S."/>
            <person name="Chinwalla A."/>
            <person name="Civetta A."/>
            <person name="Clifton S.W."/>
            <person name="Comeron J.M."/>
            <person name="Costello J.C."/>
            <person name="Coyne J.A."/>
            <person name="Daub J."/>
            <person name="David R.G."/>
            <person name="Delcher A.L."/>
            <person name="Delehaunty K."/>
            <person name="Do C.B."/>
            <person name="Ebling H."/>
            <person name="Edwards K."/>
            <person name="Eickbush T."/>
            <person name="Evans J.D."/>
            <person name="Filipski A."/>
            <person name="Findeiss S."/>
            <person name="Freyhult E."/>
            <person name="Fulton L."/>
            <person name="Fulton R."/>
            <person name="Garcia A.C."/>
            <person name="Gardiner A."/>
            <person name="Garfield D.A."/>
            <person name="Garvin B.E."/>
            <person name="Gibson G."/>
            <person name="Gilbert D."/>
            <person name="Gnerre S."/>
            <person name="Godfrey J."/>
            <person name="Good R."/>
            <person name="Gotea V."/>
            <person name="Gravely B."/>
            <person name="Greenberg A.J."/>
            <person name="Griffiths-Jones S."/>
            <person name="Gross S."/>
            <person name="Guigo R."/>
            <person name="Gustafson E.A."/>
            <person name="Haerty W."/>
            <person name="Hahn M.W."/>
            <person name="Halligan D.L."/>
            <person name="Halpern A.L."/>
            <person name="Halter G.M."/>
            <person name="Han M.V."/>
            <person name="Heger A."/>
            <person name="Hillier L."/>
            <person name="Hinrichs A.S."/>
            <person name="Holmes I."/>
            <person name="Hoskins R.A."/>
            <person name="Hubisz M.J."/>
            <person name="Hultmark D."/>
            <person name="Huntley M.A."/>
            <person name="Jaffe D.B."/>
            <person name="Jagadeeshan S."/>
            <person name="Jeck W.R."/>
            <person name="Johnson J."/>
            <person name="Jones C.D."/>
            <person name="Jordan W.C."/>
            <person name="Karpen G.H."/>
            <person name="Kataoka E."/>
            <person name="Keightley P.D."/>
            <person name="Kheradpour P."/>
            <person name="Kirkness E.F."/>
            <person name="Koerich L.B."/>
            <person name="Kristiansen K."/>
            <person name="Kudrna D."/>
            <person name="Kulathinal R.J."/>
            <person name="Kumar S."/>
            <person name="Kwok R."/>
            <person name="Lander E."/>
            <person name="Langley C.H."/>
            <person name="Lapoint R."/>
            <person name="Lazzaro B.P."/>
            <person name="Lee S.J."/>
            <person name="Levesque L."/>
            <person name="Li R."/>
            <person name="Lin C.F."/>
            <person name="Lin M.F."/>
            <person name="Lindblad-Toh K."/>
            <person name="Llopart A."/>
            <person name="Long M."/>
            <person name="Low L."/>
            <person name="Lozovsky E."/>
            <person name="Lu J."/>
            <person name="Luo M."/>
            <person name="Machado C.A."/>
            <person name="Makalowski W."/>
            <person name="Marzo M."/>
            <person name="Matsuda M."/>
            <person name="Matzkin L."/>
            <person name="McAllister B."/>
            <person name="McBride C.S."/>
            <person name="McKernan B."/>
            <person name="McKernan K."/>
            <person name="Mendez-Lago M."/>
            <person name="Minx P."/>
            <person name="Mollenhauer M.U."/>
            <person name="Montooth K."/>
            <person name="Mount S.M."/>
            <person name="Mu X."/>
            <person name="Myers E."/>
            <person name="Negre B."/>
            <person name="Newfeld S."/>
            <person name="Nielsen R."/>
            <person name="Noor M.A."/>
            <person name="O'Grady P."/>
            <person name="Pachter L."/>
            <person name="Papaceit M."/>
            <person name="Parisi M.J."/>
            <person name="Parisi M."/>
            <person name="Parts L."/>
            <person name="Pedersen J.S."/>
            <person name="Pesole G."/>
            <person name="Phillippy A.M."/>
            <person name="Ponting C.P."/>
            <person name="Pop M."/>
            <person name="Porcelli D."/>
            <person name="Powell J.R."/>
            <person name="Prohaska S."/>
            <person name="Pruitt K."/>
            <person name="Puig M."/>
            <person name="Quesneville H."/>
            <person name="Ram K.R."/>
            <person name="Rand D."/>
            <person name="Rasmussen M.D."/>
            <person name="Reed L.K."/>
            <person name="Reenan R."/>
            <person name="Reily A."/>
            <person name="Remington K.A."/>
            <person name="Rieger T.T."/>
            <person name="Ritchie M.G."/>
            <person name="Robin C."/>
            <person name="Rogers Y.H."/>
            <person name="Rohde C."/>
            <person name="Rozas J."/>
            <person name="Rubenfield M.J."/>
            <person name="Ruiz A."/>
            <person name="Russo S."/>
            <person name="Salzberg S.L."/>
            <person name="Sanchez-Gracia A."/>
            <person name="Saranga D.J."/>
            <person name="Sato H."/>
            <person name="Schaeffer S.W."/>
            <person name="Schatz M.C."/>
            <person name="Schlenke T."/>
            <person name="Schwartz R."/>
            <person name="Segarra C."/>
            <person name="Singh R.S."/>
            <person name="Sirot L."/>
            <person name="Sirota M."/>
            <person name="Sisneros N.B."/>
            <person name="Smith C.D."/>
            <person name="Smith T.F."/>
            <person name="Spieth J."/>
            <person name="Stage D.E."/>
            <person name="Stark A."/>
            <person name="Stephan W."/>
            <person name="Strausberg R.L."/>
            <person name="Strempel S."/>
            <person name="Sturgill D."/>
            <person name="Sutton G."/>
            <person name="Sutton G.G."/>
            <person name="Tao W."/>
            <person name="Teichmann S."/>
            <person name="Tobari Y.N."/>
            <person name="Tomimura Y."/>
            <person name="Tsolas J.M."/>
            <person name="Valente V.L."/>
            <person name="Venter E."/>
            <person name="Venter J.C."/>
            <person name="Vicario S."/>
            <person name="Vieira F.G."/>
            <person name="Vilella A.J."/>
            <person name="Villasante A."/>
            <person name="Walenz B."/>
            <person name="Wang J."/>
            <person name="Wasserman M."/>
            <person name="Watts T."/>
            <person name="Wilson D."/>
            <person name="Wilson R.K."/>
            <person name="Wing R.A."/>
            <person name="Wolfner M.F."/>
            <person name="Wong A."/>
            <person name="Wong G.K."/>
            <person name="Wu C.I."/>
            <person name="Wu G."/>
            <person name="Yamamoto D."/>
            <person name="Yang H.P."/>
            <person name="Yang S.P."/>
            <person name="Yorke J.A."/>
            <person name="Yoshida K."/>
            <person name="Zdobnov E."/>
            <person name="Zhang P."/>
            <person name="Zhang Y."/>
            <person name="Zimin A.V."/>
            <person name="Baldwin J."/>
            <person name="Abdouelleil A."/>
            <person name="Abdulkadir J."/>
            <person name="Abebe A."/>
            <person name="Abera B."/>
            <person name="Abreu J."/>
            <person name="Acer S.C."/>
            <person name="Aftuck L."/>
            <person name="Alexander A."/>
            <person name="An P."/>
            <person name="Anderson E."/>
            <person name="Anderson S."/>
            <person name="Arachi H."/>
            <person name="Azer M."/>
            <person name="Bachantsang P."/>
            <person name="Barry A."/>
            <person name="Bayul T."/>
            <person name="Berlin A."/>
            <person name="Bessette D."/>
            <person name="Bloom T."/>
            <person name="Blye J."/>
            <person name="Boguslavskiy L."/>
            <person name="Bonnet C."/>
            <person name="Boukhgalter B."/>
            <person name="Bourzgui I."/>
            <person name="Brown A."/>
            <person name="Cahill P."/>
            <person name="Channer S."/>
            <person name="Cheshatsang Y."/>
            <person name="Chuda L."/>
            <person name="Citroen M."/>
            <person name="Collymore A."/>
            <person name="Cooke P."/>
            <person name="Costello M."/>
            <person name="D'Aco K."/>
            <person name="Daza R."/>
            <person name="De Haan G."/>
            <person name="DeGray S."/>
            <person name="DeMaso C."/>
            <person name="Dhargay N."/>
            <person name="Dooley K."/>
            <person name="Dooley E."/>
            <person name="Doricent M."/>
            <person name="Dorje P."/>
            <person name="Dorjee K."/>
            <person name="Dupes A."/>
            <person name="Elong R."/>
            <person name="Falk J."/>
            <person name="Farina A."/>
            <person name="Faro S."/>
            <person name="Ferguson D."/>
            <person name="Fisher S."/>
            <person name="Foley C.D."/>
            <person name="Franke A."/>
            <person name="Friedrich D."/>
            <person name="Gadbois L."/>
            <person name="Gearin G."/>
            <person name="Gearin C.R."/>
            <person name="Giannoukos G."/>
            <person name="Goode T."/>
            <person name="Graham J."/>
            <person name="Grandbois E."/>
            <person name="Grewal S."/>
            <person name="Gyaltsen K."/>
            <person name="Hafez N."/>
            <person name="Hagos B."/>
            <person name="Hall J."/>
            <person name="Henson C."/>
            <person name="Hollinger A."/>
            <person name="Honan T."/>
            <person name="Huard M.D."/>
            <person name="Hughes L."/>
            <person name="Hurhula B."/>
            <person name="Husby M.E."/>
            <person name="Kamat A."/>
            <person name="Kanga B."/>
            <person name="Kashin S."/>
            <person name="Khazanovich D."/>
            <person name="Kisner P."/>
            <person name="Lance K."/>
            <person name="Lara M."/>
            <person name="Lee W."/>
            <person name="Lennon N."/>
            <person name="Letendre F."/>
            <person name="LeVine R."/>
            <person name="Lipovsky A."/>
            <person name="Liu X."/>
            <person name="Liu J."/>
            <person name="Liu S."/>
            <person name="Lokyitsang T."/>
            <person name="Lokyitsang Y."/>
            <person name="Lubonja R."/>
            <person name="Lui A."/>
            <person name="MacDonald P."/>
            <person name="Magnisalis V."/>
            <person name="Maru K."/>
            <person name="Matthews C."/>
            <person name="McCusker W."/>
            <person name="McDonough S."/>
            <person name="Mehta T."/>
            <person name="Meldrim J."/>
            <person name="Meneus L."/>
            <person name="Mihai O."/>
            <person name="Mihalev A."/>
            <person name="Mihova T."/>
            <person name="Mittelman R."/>
            <person name="Mlenga V."/>
            <person name="Montmayeur A."/>
            <person name="Mulrain L."/>
            <person name="Navidi A."/>
            <person name="Naylor J."/>
            <person name="Negash T."/>
            <person name="Nguyen T."/>
            <person name="Nguyen N."/>
            <person name="Nicol R."/>
            <person name="Norbu C."/>
            <person name="Norbu N."/>
            <person name="Novod N."/>
            <person name="O'Neill B."/>
            <person name="Osman S."/>
            <person name="Markiewicz E."/>
            <person name="Oyono O.L."/>
            <person name="Patti C."/>
            <person name="Phunkhang P."/>
            <person name="Pierre F."/>
            <person name="Priest M."/>
            <person name="Raghuraman S."/>
            <person name="Rege F."/>
            <person name="Reyes R."/>
            <person name="Rise C."/>
            <person name="Rogov P."/>
            <person name="Ross K."/>
            <person name="Ryan E."/>
            <person name="Settipalli S."/>
            <person name="Shea T."/>
            <person name="Sherpa N."/>
            <person name="Shi L."/>
            <person name="Shih D."/>
            <person name="Sparrow T."/>
            <person name="Spaulding J."/>
            <person name="Stalker J."/>
            <person name="Stange-Thomann N."/>
            <person name="Stavropoulos S."/>
            <person name="Stone C."/>
            <person name="Strader C."/>
            <person name="Tesfaye S."/>
            <person name="Thomson T."/>
            <person name="Thoulutsang Y."/>
            <person name="Thoulutsang D."/>
            <person name="Topham K."/>
            <person name="Topping I."/>
            <person name="Tsamla T."/>
            <person name="Vassiliev H."/>
            <person name="Vo A."/>
            <person name="Wangchuk T."/>
            <person name="Wangdi T."/>
            <person name="Weiand M."/>
            <person name="Wilkinson J."/>
            <person name="Wilson A."/>
            <person name="Yadav S."/>
            <person name="Young G."/>
            <person name="Yu Q."/>
            <person name="Zembek L."/>
            <person name="Zhong D."/>
            <person name="Zimmer A."/>
            <person name="Zwirko Z."/>
            <person name="Jaffe D.B."/>
            <person name="Alvarez P."/>
            <person name="Brockman W."/>
            <person name="Butler J."/>
            <person name="Chin C."/>
            <person name="Gnerre S."/>
            <person name="Grabherr M."/>
            <person name="Kleber M."/>
            <person name="Mauceli E."/>
            <person name="MacCallum I."/>
        </authorList>
    </citation>
    <scope>NUCLEOTIDE SEQUENCE [LARGE SCALE GENOMIC DNA]</scope>
    <source>
        <strain evidence="4">white501</strain>
    </source>
</reference>
<dbReference type="GO" id="GO:0055037">
    <property type="term" value="C:recycling endosome"/>
    <property type="evidence" value="ECO:0007669"/>
    <property type="project" value="TreeGrafter"/>
</dbReference>
<protein>
    <submittedName>
        <fullName evidence="3">GD24854</fullName>
    </submittedName>
</protein>
<evidence type="ECO:0000313" key="3">
    <source>
        <dbReference type="EMBL" id="EDX16671.1"/>
    </source>
</evidence>
<dbReference type="PANTHER" id="PTHR11485">
    <property type="entry name" value="TRANSFERRIN"/>
    <property type="match status" value="1"/>
</dbReference>
<dbReference type="Gene3D" id="3.40.190.10">
    <property type="entry name" value="Periplasmic binding protein-like II"/>
    <property type="match status" value="2"/>
</dbReference>
<gene>
    <name evidence="3" type="primary">Dsim\GD24854</name>
    <name evidence="3" type="ORF">Dsim_GD24854</name>
</gene>
<evidence type="ECO:0000313" key="4">
    <source>
        <dbReference type="Proteomes" id="UP000000304"/>
    </source>
</evidence>
<dbReference type="PRINTS" id="PR00422">
    <property type="entry name" value="TRANSFERRIN"/>
</dbReference>
<keyword evidence="4" id="KW-1185">Reference proteome</keyword>
<organism evidence="3 4">
    <name type="scientific">Drosophila simulans</name>
    <name type="common">Fruit fly</name>
    <dbReference type="NCBI Taxonomy" id="7240"/>
    <lineage>
        <taxon>Eukaryota</taxon>
        <taxon>Metazoa</taxon>
        <taxon>Ecdysozoa</taxon>
        <taxon>Arthropoda</taxon>
        <taxon>Hexapoda</taxon>
        <taxon>Insecta</taxon>
        <taxon>Pterygota</taxon>
        <taxon>Neoptera</taxon>
        <taxon>Endopterygota</taxon>
        <taxon>Diptera</taxon>
        <taxon>Brachycera</taxon>
        <taxon>Muscomorpha</taxon>
        <taxon>Ephydroidea</taxon>
        <taxon>Drosophilidae</taxon>
        <taxon>Drosophila</taxon>
        <taxon>Sophophora</taxon>
    </lineage>
</organism>
<feature type="signal peptide" evidence="1">
    <location>
        <begin position="1"/>
        <end position="29"/>
    </location>
</feature>
<feature type="chain" id="PRO_5002820268" evidence="1">
    <location>
        <begin position="30"/>
        <end position="195"/>
    </location>
</feature>
<dbReference type="GO" id="GO:0006826">
    <property type="term" value="P:iron ion transport"/>
    <property type="evidence" value="ECO:0007669"/>
    <property type="project" value="TreeGrafter"/>
</dbReference>
<dbReference type="SUPFAM" id="SSF53850">
    <property type="entry name" value="Periplasmic binding protein-like II"/>
    <property type="match status" value="1"/>
</dbReference>
<evidence type="ECO:0000256" key="1">
    <source>
        <dbReference type="SAM" id="SignalP"/>
    </source>
</evidence>
<dbReference type="PhylomeDB" id="B4NUM4"/>
<keyword evidence="1" id="KW-0732">Signal</keyword>
<dbReference type="Bgee" id="FBgn0196171">
    <property type="expression patterns" value="Expressed in adult organism and 3 other cell types or tissues"/>
</dbReference>
<accession>B4NUM4</accession>
<evidence type="ECO:0000259" key="2">
    <source>
        <dbReference type="PROSITE" id="PS51408"/>
    </source>
</evidence>
<dbReference type="GO" id="GO:0042048">
    <property type="term" value="P:olfactory behavior"/>
    <property type="evidence" value="ECO:0007669"/>
    <property type="project" value="EnsemblMetazoa"/>
</dbReference>
<dbReference type="GO" id="GO:0005615">
    <property type="term" value="C:extracellular space"/>
    <property type="evidence" value="ECO:0007669"/>
    <property type="project" value="TreeGrafter"/>
</dbReference>
<dbReference type="SMART" id="SM00094">
    <property type="entry name" value="TR_FER"/>
    <property type="match status" value="1"/>
</dbReference>
<dbReference type="EMBL" id="CH984124">
    <property type="protein sequence ID" value="EDX16671.1"/>
    <property type="molecule type" value="Genomic_DNA"/>
</dbReference>
<dbReference type="GO" id="GO:0005769">
    <property type="term" value="C:early endosome"/>
    <property type="evidence" value="ECO:0007669"/>
    <property type="project" value="TreeGrafter"/>
</dbReference>
<dbReference type="PROSITE" id="PS51408">
    <property type="entry name" value="TRANSFERRIN_LIKE_4"/>
    <property type="match status" value="1"/>
</dbReference>
<dbReference type="OrthoDB" id="5914301at2759"/>
<dbReference type="OMA" id="IKHATIF"/>
<name>B4NUM4_DROSI</name>
<dbReference type="Proteomes" id="UP000000304">
    <property type="component" value="Unassembled WGS sequence"/>
</dbReference>
<dbReference type="Pfam" id="PF00405">
    <property type="entry name" value="Transferrin"/>
    <property type="match status" value="1"/>
</dbReference>
<dbReference type="HOGENOM" id="CLU_1397712_0_0_1"/>